<dbReference type="EMBL" id="AWUE01022453">
    <property type="protein sequence ID" value="OMO58113.1"/>
    <property type="molecule type" value="Genomic_DNA"/>
</dbReference>
<dbReference type="Proteomes" id="UP000187203">
    <property type="component" value="Unassembled WGS sequence"/>
</dbReference>
<dbReference type="OrthoDB" id="1862401at2759"/>
<dbReference type="PANTHER" id="PTHR31896">
    <property type="entry name" value="FAMILY REGULATORY PROTEIN, PUTATIVE (AFU_ORTHOLOGUE AFUA_3G14730)-RELATED"/>
    <property type="match status" value="1"/>
</dbReference>
<dbReference type="STRING" id="93759.A0A1R3GJ54"/>
<proteinExistence type="predicted"/>
<reference evidence="3" key="1">
    <citation type="submission" date="2013-09" db="EMBL/GenBank/DDBJ databases">
        <title>Corchorus olitorius genome sequencing.</title>
        <authorList>
            <person name="Alam M."/>
            <person name="Haque M.S."/>
            <person name="Islam M.S."/>
            <person name="Emdad E.M."/>
            <person name="Islam M.M."/>
            <person name="Ahmed B."/>
            <person name="Halim A."/>
            <person name="Hossen Q.M.M."/>
            <person name="Hossain M.Z."/>
            <person name="Ahmed R."/>
            <person name="Khan M.M."/>
            <person name="Islam R."/>
            <person name="Rashid M.M."/>
            <person name="Khan S.A."/>
            <person name="Rahman M.S."/>
            <person name="Alam M."/>
            <person name="Yahiya A.S."/>
            <person name="Khan M.S."/>
            <person name="Azam M.S."/>
            <person name="Haque T."/>
            <person name="Lashkar M.Z.H."/>
            <person name="Akhand A.I."/>
            <person name="Morshed G."/>
            <person name="Roy S."/>
            <person name="Uddin K.S."/>
            <person name="Rabeya T."/>
            <person name="Hossain A.S."/>
            <person name="Chowdhury A."/>
            <person name="Snigdha A.R."/>
            <person name="Mortoza M.S."/>
            <person name="Matin S.A."/>
            <person name="Hoque S.M.E."/>
            <person name="Islam M.K."/>
            <person name="Roy D.K."/>
            <person name="Haider R."/>
            <person name="Moosa M.M."/>
            <person name="Elias S.M."/>
            <person name="Hasan A.M."/>
            <person name="Jahan S."/>
            <person name="Shafiuddin M."/>
            <person name="Mahmood N."/>
            <person name="Shommy N.S."/>
        </authorList>
    </citation>
    <scope>NUCLEOTIDE SEQUENCE [LARGE SCALE GENOMIC DNA]</scope>
    <source>
        <strain evidence="3">cv. O-4</strain>
    </source>
</reference>
<gene>
    <name evidence="2" type="ORF">COLO4_34858</name>
</gene>
<dbReference type="PANTHER" id="PTHR31896:SF75">
    <property type="entry name" value="HXXXD-TYPE ACYL-TRANSFERASE FAMILY PROTEIN"/>
    <property type="match status" value="1"/>
</dbReference>
<accession>A0A1R3GJ54</accession>
<comment type="caution">
    <text evidence="2">The sequence shown here is derived from an EMBL/GenBank/DDBJ whole genome shotgun (WGS) entry which is preliminary data.</text>
</comment>
<protein>
    <submittedName>
        <fullName evidence="2">Transferase</fullName>
    </submittedName>
</protein>
<keyword evidence="3" id="KW-1185">Reference proteome</keyword>
<dbReference type="InterPro" id="IPR051283">
    <property type="entry name" value="Sec_Metabolite_Acyltrans"/>
</dbReference>
<evidence type="ECO:0000256" key="1">
    <source>
        <dbReference type="ARBA" id="ARBA00022679"/>
    </source>
</evidence>
<dbReference type="AlphaFoldDB" id="A0A1R3GJ54"/>
<dbReference type="GO" id="GO:0016740">
    <property type="term" value="F:transferase activity"/>
    <property type="evidence" value="ECO:0007669"/>
    <property type="project" value="UniProtKB-KW"/>
</dbReference>
<organism evidence="2 3">
    <name type="scientific">Corchorus olitorius</name>
    <dbReference type="NCBI Taxonomy" id="93759"/>
    <lineage>
        <taxon>Eukaryota</taxon>
        <taxon>Viridiplantae</taxon>
        <taxon>Streptophyta</taxon>
        <taxon>Embryophyta</taxon>
        <taxon>Tracheophyta</taxon>
        <taxon>Spermatophyta</taxon>
        <taxon>Magnoliopsida</taxon>
        <taxon>eudicotyledons</taxon>
        <taxon>Gunneridae</taxon>
        <taxon>Pentapetalae</taxon>
        <taxon>rosids</taxon>
        <taxon>malvids</taxon>
        <taxon>Malvales</taxon>
        <taxon>Malvaceae</taxon>
        <taxon>Grewioideae</taxon>
        <taxon>Apeibeae</taxon>
        <taxon>Corchorus</taxon>
    </lineage>
</organism>
<sequence>MLRIISSSIVQALNHQESSRIDLTPWDLQLLPIGQIQKGLLFQKPTLLPEKGTDQNTLIHRLKASLCKTLDYFPPLAGRLATVDHEEEDDTISYFINCNNAGALFIHAAADSVSISDIIKPVYVPQIVHSFFPLDGLKNYEGVANPLLGIQVTDLADGIFIGCSMNHCVADGSSFWHFFNLWSEISRGSIPLPTLPVLQHWLPNGIDFPIRIPKSYLKQVYEEDDQFILPPLQERVFHLTRENIAKLKAKANAEVDTKNISSLQALLSHIWQSVIRNRNYNGDEEISYRLIIGARQRLQELPDGYFGNAVLGTLVTVKTEQLLKEGIGKVAWQMNKMIATMTEQSFKSFLVSWPACPQMMTMDSMTNRNKTLVTSSSPRFNMYGNDFGWGKPIAVRSGSANKFDGKITLFCGAEEGSIDFEACLSPETLEAMGNDEEFMDTLAF</sequence>
<name>A0A1R3GJ54_9ROSI</name>
<dbReference type="Gene3D" id="3.30.559.10">
    <property type="entry name" value="Chloramphenicol acetyltransferase-like domain"/>
    <property type="match status" value="2"/>
</dbReference>
<evidence type="ECO:0000313" key="2">
    <source>
        <dbReference type="EMBL" id="OMO58113.1"/>
    </source>
</evidence>
<keyword evidence="1 2" id="KW-0808">Transferase</keyword>
<dbReference type="InterPro" id="IPR023213">
    <property type="entry name" value="CAT-like_dom_sf"/>
</dbReference>
<dbReference type="Pfam" id="PF02458">
    <property type="entry name" value="Transferase"/>
    <property type="match status" value="1"/>
</dbReference>
<evidence type="ECO:0000313" key="3">
    <source>
        <dbReference type="Proteomes" id="UP000187203"/>
    </source>
</evidence>